<keyword evidence="3 5" id="KW-0067">ATP-binding</keyword>
<dbReference type="EMBL" id="JAJSON010000026">
    <property type="protein sequence ID" value="MCG9972941.1"/>
    <property type="molecule type" value="Genomic_DNA"/>
</dbReference>
<evidence type="ECO:0000256" key="1">
    <source>
        <dbReference type="ARBA" id="ARBA00022448"/>
    </source>
</evidence>
<dbReference type="GO" id="GO:0005524">
    <property type="term" value="F:ATP binding"/>
    <property type="evidence" value="ECO:0007669"/>
    <property type="project" value="UniProtKB-KW"/>
</dbReference>
<protein>
    <submittedName>
        <fullName evidence="5">ATP-binding cassette domain-containing protein</fullName>
    </submittedName>
</protein>
<evidence type="ECO:0000259" key="4">
    <source>
        <dbReference type="PROSITE" id="PS50893"/>
    </source>
</evidence>
<proteinExistence type="predicted"/>
<keyword evidence="1" id="KW-0813">Transport</keyword>
<evidence type="ECO:0000313" key="5">
    <source>
        <dbReference type="EMBL" id="MCG9972941.1"/>
    </source>
</evidence>
<dbReference type="SMART" id="SM00382">
    <property type="entry name" value="AAA"/>
    <property type="match status" value="1"/>
</dbReference>
<dbReference type="GO" id="GO:0016887">
    <property type="term" value="F:ATP hydrolysis activity"/>
    <property type="evidence" value="ECO:0007669"/>
    <property type="project" value="InterPro"/>
</dbReference>
<feature type="domain" description="ABC transporter" evidence="4">
    <location>
        <begin position="3"/>
        <end position="213"/>
    </location>
</feature>
<reference evidence="5" key="1">
    <citation type="submission" date="2021-12" db="EMBL/GenBank/DDBJ databases">
        <title>Description of Gramella crocea sp. nov., a new bacterium isolated from activated sludge.</title>
        <authorList>
            <person name="Zhang X."/>
        </authorList>
    </citation>
    <scope>NUCLEOTIDE SEQUENCE</scope>
    <source>
        <strain evidence="5">YB25</strain>
    </source>
</reference>
<dbReference type="PANTHER" id="PTHR42939">
    <property type="entry name" value="ABC TRANSPORTER ATP-BINDING PROTEIN ALBC-RELATED"/>
    <property type="match status" value="1"/>
</dbReference>
<accession>A0A9X1UZW5</accession>
<name>A0A9X1UZW5_9FLAO</name>
<dbReference type="AlphaFoldDB" id="A0A9X1UZW5"/>
<dbReference type="PROSITE" id="PS50893">
    <property type="entry name" value="ABC_TRANSPORTER_2"/>
    <property type="match status" value="1"/>
</dbReference>
<keyword evidence="6" id="KW-1185">Reference proteome</keyword>
<gene>
    <name evidence="5" type="ORF">LU635_14920</name>
</gene>
<dbReference type="Pfam" id="PF00005">
    <property type="entry name" value="ABC_tran"/>
    <property type="match status" value="1"/>
</dbReference>
<comment type="caution">
    <text evidence="5">The sequence shown here is derived from an EMBL/GenBank/DDBJ whole genome shotgun (WGS) entry which is preliminary data.</text>
</comment>
<dbReference type="InterPro" id="IPR051782">
    <property type="entry name" value="ABC_Transporter_VariousFunc"/>
</dbReference>
<evidence type="ECO:0000256" key="2">
    <source>
        <dbReference type="ARBA" id="ARBA00022741"/>
    </source>
</evidence>
<dbReference type="PANTHER" id="PTHR42939:SF1">
    <property type="entry name" value="ABC TRANSPORTER ATP-BINDING PROTEIN ALBC-RELATED"/>
    <property type="match status" value="1"/>
</dbReference>
<evidence type="ECO:0000313" key="6">
    <source>
        <dbReference type="Proteomes" id="UP001139344"/>
    </source>
</evidence>
<organism evidence="5 6">
    <name type="scientific">Christiangramia crocea</name>
    <dbReference type="NCBI Taxonomy" id="2904124"/>
    <lineage>
        <taxon>Bacteria</taxon>
        <taxon>Pseudomonadati</taxon>
        <taxon>Bacteroidota</taxon>
        <taxon>Flavobacteriia</taxon>
        <taxon>Flavobacteriales</taxon>
        <taxon>Flavobacteriaceae</taxon>
        <taxon>Christiangramia</taxon>
    </lineage>
</organism>
<dbReference type="SUPFAM" id="SSF52540">
    <property type="entry name" value="P-loop containing nucleoside triphosphate hydrolases"/>
    <property type="match status" value="1"/>
</dbReference>
<keyword evidence="2" id="KW-0547">Nucleotide-binding</keyword>
<dbReference type="InterPro" id="IPR003439">
    <property type="entry name" value="ABC_transporter-like_ATP-bd"/>
</dbReference>
<dbReference type="Gene3D" id="3.40.50.300">
    <property type="entry name" value="P-loop containing nucleotide triphosphate hydrolases"/>
    <property type="match status" value="1"/>
</dbReference>
<dbReference type="RefSeq" id="WP_240100305.1">
    <property type="nucleotide sequence ID" value="NZ_JAJSON010000026.1"/>
</dbReference>
<dbReference type="InterPro" id="IPR003593">
    <property type="entry name" value="AAA+_ATPase"/>
</dbReference>
<dbReference type="Proteomes" id="UP001139344">
    <property type="component" value="Unassembled WGS sequence"/>
</dbReference>
<dbReference type="InterPro" id="IPR027417">
    <property type="entry name" value="P-loop_NTPase"/>
</dbReference>
<evidence type="ECO:0000256" key="3">
    <source>
        <dbReference type="ARBA" id="ARBA00022840"/>
    </source>
</evidence>
<sequence length="215" mass="24673">MIFELDNVELSFNGKQILYGVYIKAETERITGILGSNGSGKTSLLKIFFGNLSCNNKLVRINNKGTLKKLYTKENVRFLPQTDFLPNISLKTLFTIYRISWEEFTEKFPSFRDHINFKLNQLSGGEKRLVSIWLTIKSDAKLIMLDEPFTHLTPVYTGIIKEELIIEKKNKAILLTDHLYRDILEITDDLYFIKDGCSRAVSTTGELQTLGYIST</sequence>